<reference evidence="2 3" key="1">
    <citation type="journal article" date="2017" name="Mol. Ecol.">
        <title>Comparative and population genomic landscape of Phellinus noxius: A hypervariable fungus causing root rot in trees.</title>
        <authorList>
            <person name="Chung C.L."/>
            <person name="Lee T.J."/>
            <person name="Akiba M."/>
            <person name="Lee H.H."/>
            <person name="Kuo T.H."/>
            <person name="Liu D."/>
            <person name="Ke H.M."/>
            <person name="Yokoi T."/>
            <person name="Roa M.B."/>
            <person name="Lu M.J."/>
            <person name="Chang Y.Y."/>
            <person name="Ann P.J."/>
            <person name="Tsai J.N."/>
            <person name="Chen C.Y."/>
            <person name="Tzean S.S."/>
            <person name="Ota Y."/>
            <person name="Hattori T."/>
            <person name="Sahashi N."/>
            <person name="Liou R.F."/>
            <person name="Kikuchi T."/>
            <person name="Tsai I.J."/>
        </authorList>
    </citation>
    <scope>NUCLEOTIDE SEQUENCE [LARGE SCALE GENOMIC DNA]</scope>
    <source>
        <strain evidence="2 3">FFPRI411160</strain>
    </source>
</reference>
<proteinExistence type="predicted"/>
<dbReference type="EMBL" id="NBII01000004">
    <property type="protein sequence ID" value="PAV19664.1"/>
    <property type="molecule type" value="Genomic_DNA"/>
</dbReference>
<evidence type="ECO:0000313" key="3">
    <source>
        <dbReference type="Proteomes" id="UP000217199"/>
    </source>
</evidence>
<evidence type="ECO:0000256" key="1">
    <source>
        <dbReference type="SAM" id="MobiDB-lite"/>
    </source>
</evidence>
<accession>A0A286UJL8</accession>
<feature type="compositionally biased region" description="Low complexity" evidence="1">
    <location>
        <begin position="1"/>
        <end position="16"/>
    </location>
</feature>
<comment type="caution">
    <text evidence="2">The sequence shown here is derived from an EMBL/GenBank/DDBJ whole genome shotgun (WGS) entry which is preliminary data.</text>
</comment>
<protein>
    <submittedName>
        <fullName evidence="2">Uncharacterized protein</fullName>
    </submittedName>
</protein>
<evidence type="ECO:0000313" key="2">
    <source>
        <dbReference type="EMBL" id="PAV19664.1"/>
    </source>
</evidence>
<sequence length="221" mass="24594">MSSSNLLSPPALSASASEERQPSEEWRAEANRRLESTAQAALNWGNQHEYQIRDLETELENALSNSRAVHNLLSEALDNIESNRQRVDRSLTTHIPSIYRSLSLCISSLAALQSRLPELQQQVRAVARAYDAGRNKAQALARELEWHRTPTHDKFLRVVLPHSGKGSVDAPPVKAGEAALVRILAELGRKGVSRGSYHAFAARFQISRFQKSIHLFIALTV</sequence>
<name>A0A286UJL8_9AGAM</name>
<dbReference type="STRING" id="2282107.A0A286UJL8"/>
<organism evidence="2 3">
    <name type="scientific">Pyrrhoderma noxium</name>
    <dbReference type="NCBI Taxonomy" id="2282107"/>
    <lineage>
        <taxon>Eukaryota</taxon>
        <taxon>Fungi</taxon>
        <taxon>Dikarya</taxon>
        <taxon>Basidiomycota</taxon>
        <taxon>Agaricomycotina</taxon>
        <taxon>Agaricomycetes</taxon>
        <taxon>Hymenochaetales</taxon>
        <taxon>Hymenochaetaceae</taxon>
        <taxon>Pyrrhoderma</taxon>
    </lineage>
</organism>
<dbReference type="OrthoDB" id="2788977at2759"/>
<feature type="region of interest" description="Disordered" evidence="1">
    <location>
        <begin position="1"/>
        <end position="30"/>
    </location>
</feature>
<gene>
    <name evidence="2" type="ORF">PNOK_0459800</name>
</gene>
<feature type="compositionally biased region" description="Basic and acidic residues" evidence="1">
    <location>
        <begin position="17"/>
        <end position="30"/>
    </location>
</feature>
<dbReference type="InParanoid" id="A0A286UJL8"/>
<keyword evidence="3" id="KW-1185">Reference proteome</keyword>
<dbReference type="AlphaFoldDB" id="A0A286UJL8"/>
<dbReference type="Proteomes" id="UP000217199">
    <property type="component" value="Unassembled WGS sequence"/>
</dbReference>